<dbReference type="EMBL" id="CP032489">
    <property type="protein sequence ID" value="AYD48723.1"/>
    <property type="molecule type" value="Genomic_DNA"/>
</dbReference>
<dbReference type="PRINTS" id="PR00097">
    <property type="entry name" value="ANTSNTHASEII"/>
</dbReference>
<dbReference type="OrthoDB" id="9786812at2"/>
<gene>
    <name evidence="3" type="ORF">D6B99_14585</name>
</gene>
<dbReference type="GO" id="GO:0046654">
    <property type="term" value="P:tetrahydrofolate biosynthetic process"/>
    <property type="evidence" value="ECO:0007669"/>
    <property type="project" value="TreeGrafter"/>
</dbReference>
<evidence type="ECO:0000313" key="3">
    <source>
        <dbReference type="EMBL" id="AYD48723.1"/>
    </source>
</evidence>
<evidence type="ECO:0000256" key="1">
    <source>
        <dbReference type="ARBA" id="ARBA00022962"/>
    </source>
</evidence>
<name>A0A386HSE6_9BACT</name>
<dbReference type="Proteomes" id="UP000266118">
    <property type="component" value="Chromosome"/>
</dbReference>
<dbReference type="PANTHER" id="PTHR43418">
    <property type="entry name" value="MULTIFUNCTIONAL TRYPTOPHAN BIOSYNTHESIS PROTEIN-RELATED"/>
    <property type="match status" value="1"/>
</dbReference>
<dbReference type="InterPro" id="IPR006221">
    <property type="entry name" value="TrpG/PapA_dom"/>
</dbReference>
<dbReference type="GO" id="GO:0046820">
    <property type="term" value="F:4-amino-4-deoxychorismate synthase activity"/>
    <property type="evidence" value="ECO:0007669"/>
    <property type="project" value="TreeGrafter"/>
</dbReference>
<dbReference type="NCBIfam" id="TIGR00566">
    <property type="entry name" value="trpG_papA"/>
    <property type="match status" value="1"/>
</dbReference>
<proteinExistence type="predicted"/>
<dbReference type="Pfam" id="PF00117">
    <property type="entry name" value="GATase"/>
    <property type="match status" value="1"/>
</dbReference>
<dbReference type="PRINTS" id="PR00099">
    <property type="entry name" value="CPSGATASE"/>
</dbReference>
<dbReference type="GO" id="GO:0005829">
    <property type="term" value="C:cytosol"/>
    <property type="evidence" value="ECO:0007669"/>
    <property type="project" value="TreeGrafter"/>
</dbReference>
<keyword evidence="4" id="KW-1185">Reference proteome</keyword>
<dbReference type="InterPro" id="IPR050472">
    <property type="entry name" value="Anth_synth/Amidotransfase"/>
</dbReference>
<evidence type="ECO:0000259" key="2">
    <source>
        <dbReference type="Pfam" id="PF00117"/>
    </source>
</evidence>
<dbReference type="CDD" id="cd01743">
    <property type="entry name" value="GATase1_Anthranilate_Synthase"/>
    <property type="match status" value="1"/>
</dbReference>
<dbReference type="AlphaFoldDB" id="A0A386HSE6"/>
<dbReference type="InterPro" id="IPR017926">
    <property type="entry name" value="GATASE"/>
</dbReference>
<dbReference type="SUPFAM" id="SSF52317">
    <property type="entry name" value="Class I glutamine amidotransferase-like"/>
    <property type="match status" value="1"/>
</dbReference>
<protein>
    <submittedName>
        <fullName evidence="3">Aminodeoxychorismate/anthranilate synthase component II</fullName>
    </submittedName>
</protein>
<evidence type="ECO:0000313" key="4">
    <source>
        <dbReference type="Proteomes" id="UP000266118"/>
    </source>
</evidence>
<dbReference type="PRINTS" id="PR00096">
    <property type="entry name" value="GATASE"/>
</dbReference>
<dbReference type="Gene3D" id="3.40.50.880">
    <property type="match status" value="1"/>
</dbReference>
<sequence>MGTKILIIDHNDSFTYNLVQVLEEAGAEEVVVMRVEAIMWDKVNYFDGIVLSPGPGLPSDYAASFSILKKYAHNKPLLGVCLGLQIIVKYFGGKLFNLNTVQHGKQAEIFKQKDCLLFDKIIFPLKVGLYHSWAMDKNLNVNCLEITSTLNDGTVMSLSHQVYKIDGVQFHPESYMTGQGLQLLQNWLKIVTGY</sequence>
<dbReference type="PANTHER" id="PTHR43418:SF4">
    <property type="entry name" value="MULTIFUNCTIONAL TRYPTOPHAN BIOSYNTHESIS PROTEIN"/>
    <property type="match status" value="1"/>
</dbReference>
<organism evidence="3 4">
    <name type="scientific">Arachidicoccus soli</name>
    <dbReference type="NCBI Taxonomy" id="2341117"/>
    <lineage>
        <taxon>Bacteria</taxon>
        <taxon>Pseudomonadati</taxon>
        <taxon>Bacteroidota</taxon>
        <taxon>Chitinophagia</taxon>
        <taxon>Chitinophagales</taxon>
        <taxon>Chitinophagaceae</taxon>
        <taxon>Arachidicoccus</taxon>
    </lineage>
</organism>
<accession>A0A386HSE6</accession>
<feature type="domain" description="Glutamine amidotransferase" evidence="2">
    <location>
        <begin position="6"/>
        <end position="188"/>
    </location>
</feature>
<dbReference type="GO" id="GO:0000162">
    <property type="term" value="P:L-tryptophan biosynthetic process"/>
    <property type="evidence" value="ECO:0007669"/>
    <property type="project" value="TreeGrafter"/>
</dbReference>
<dbReference type="KEGG" id="ark:D6B99_14585"/>
<dbReference type="RefSeq" id="WP_119989748.1">
    <property type="nucleotide sequence ID" value="NZ_CP032489.1"/>
</dbReference>
<reference evidence="3 4" key="1">
    <citation type="submission" date="2018-09" db="EMBL/GenBank/DDBJ databases">
        <title>Arachidicoccus sp. nov., a bacterium isolated from soil.</title>
        <authorList>
            <person name="Weon H.-Y."/>
            <person name="Kwon S.-W."/>
            <person name="Lee S.A."/>
        </authorList>
    </citation>
    <scope>NUCLEOTIDE SEQUENCE [LARGE SCALE GENOMIC DNA]</scope>
    <source>
        <strain evidence="3 4">KIS59-12</strain>
    </source>
</reference>
<dbReference type="GO" id="GO:0004049">
    <property type="term" value="F:anthranilate synthase activity"/>
    <property type="evidence" value="ECO:0007669"/>
    <property type="project" value="TreeGrafter"/>
</dbReference>
<dbReference type="InterPro" id="IPR029062">
    <property type="entry name" value="Class_I_gatase-like"/>
</dbReference>
<dbReference type="PROSITE" id="PS51273">
    <property type="entry name" value="GATASE_TYPE_1"/>
    <property type="match status" value="1"/>
</dbReference>
<keyword evidence="1" id="KW-0315">Glutamine amidotransferase</keyword>